<organism evidence="2 3">
    <name type="scientific">Pseudaquabacterium pictum</name>
    <dbReference type="NCBI Taxonomy" id="2315236"/>
    <lineage>
        <taxon>Bacteria</taxon>
        <taxon>Pseudomonadati</taxon>
        <taxon>Pseudomonadota</taxon>
        <taxon>Betaproteobacteria</taxon>
        <taxon>Burkholderiales</taxon>
        <taxon>Sphaerotilaceae</taxon>
        <taxon>Pseudaquabacterium</taxon>
    </lineage>
</organism>
<dbReference type="AlphaFoldDB" id="A0A480AJ77"/>
<keyword evidence="3" id="KW-1185">Reference proteome</keyword>
<proteinExistence type="predicted"/>
<feature type="signal peptide" evidence="1">
    <location>
        <begin position="1"/>
        <end position="20"/>
    </location>
</feature>
<gene>
    <name evidence="2" type="ORF">AQPW35_07750</name>
</gene>
<evidence type="ECO:0000256" key="1">
    <source>
        <dbReference type="SAM" id="SignalP"/>
    </source>
</evidence>
<dbReference type="EMBL" id="BJCL01000001">
    <property type="protein sequence ID" value="GCL61694.1"/>
    <property type="molecule type" value="Genomic_DNA"/>
</dbReference>
<dbReference type="RefSeq" id="WP_137731418.1">
    <property type="nucleotide sequence ID" value="NZ_BJCL01000001.1"/>
</dbReference>
<name>A0A480AJ77_9BURK</name>
<evidence type="ECO:0000313" key="2">
    <source>
        <dbReference type="EMBL" id="GCL61694.1"/>
    </source>
</evidence>
<accession>A0A480AJ77</accession>
<comment type="caution">
    <text evidence="2">The sequence shown here is derived from an EMBL/GenBank/DDBJ whole genome shotgun (WGS) entry which is preliminary data.</text>
</comment>
<sequence>MPSMPLAHHWRSLCALPALCAALLLGGCQTIPDVSGWNLATQALAGSVVGGFEAAAAVHQDIGQRLDSQSGFKEQAKGYQDAAAALTRGGEAYGLLFAAMADYSASLAAVSKASANSSATVDAVAGSVNQLLGAVGVAGLAGAGFELGKLVASEAIKIKAARDFAEAVDRADPTVARVADLLVSDLDDLAKTLSGTKREPIMAAYNLAERDRLDYRRALVARLAVLQADVGSQVQPAALPGAPRPTAALAEKGPAEELQRVERLLQAADSWYLPLQAAIDRAQKSRAGTAALVAQARKAALAWKASHASLATAAREKRLPDTAHLLSVVTRLRELVADLKKEN</sequence>
<reference evidence="3" key="1">
    <citation type="submission" date="2019-03" db="EMBL/GenBank/DDBJ databases">
        <title>Aquabacterium pictum sp.nov., the first bacteriochlorophyll a-containing freshwater bacterium in the genus Aquabacterium of the class Betaproteobacteria.</title>
        <authorList>
            <person name="Hirose S."/>
            <person name="Tank M."/>
            <person name="Hara E."/>
            <person name="Tamaki H."/>
            <person name="Takaichi S."/>
            <person name="Haruta S."/>
            <person name="Hanada S."/>
        </authorList>
    </citation>
    <scope>NUCLEOTIDE SEQUENCE [LARGE SCALE GENOMIC DNA]</scope>
    <source>
        <strain evidence="3">W35</strain>
    </source>
</reference>
<keyword evidence="1" id="KW-0732">Signal</keyword>
<feature type="chain" id="PRO_5019819485" description="Lipoprotein" evidence="1">
    <location>
        <begin position="21"/>
        <end position="343"/>
    </location>
</feature>
<evidence type="ECO:0000313" key="3">
    <source>
        <dbReference type="Proteomes" id="UP000301751"/>
    </source>
</evidence>
<protein>
    <recommendedName>
        <fullName evidence="4">Lipoprotein</fullName>
    </recommendedName>
</protein>
<evidence type="ECO:0008006" key="4">
    <source>
        <dbReference type="Google" id="ProtNLM"/>
    </source>
</evidence>
<dbReference type="Proteomes" id="UP000301751">
    <property type="component" value="Unassembled WGS sequence"/>
</dbReference>